<evidence type="ECO:0000256" key="4">
    <source>
        <dbReference type="ARBA" id="ARBA00022842"/>
    </source>
</evidence>
<dbReference type="PANTHER" id="PTHR31609:SF1">
    <property type="entry name" value="CARBOHYDRATE DEACETYLASE"/>
    <property type="match status" value="1"/>
</dbReference>
<evidence type="ECO:0000256" key="5">
    <source>
        <dbReference type="ARBA" id="ARBA00023277"/>
    </source>
</evidence>
<proteinExistence type="predicted"/>
<evidence type="ECO:0000256" key="2">
    <source>
        <dbReference type="ARBA" id="ARBA00022723"/>
    </source>
</evidence>
<organism evidence="6 7">
    <name type="scientific">Telmatospirillum siberiense</name>
    <dbReference type="NCBI Taxonomy" id="382514"/>
    <lineage>
        <taxon>Bacteria</taxon>
        <taxon>Pseudomonadati</taxon>
        <taxon>Pseudomonadota</taxon>
        <taxon>Alphaproteobacteria</taxon>
        <taxon>Rhodospirillales</taxon>
        <taxon>Rhodospirillaceae</taxon>
        <taxon>Telmatospirillum</taxon>
    </lineage>
</organism>
<reference evidence="7" key="1">
    <citation type="submission" date="2017-12" db="EMBL/GenBank/DDBJ databases">
        <title>Draft genome sequence of Telmatospirillum siberiense 26-4b1T, an acidotolerant peatland alphaproteobacterium potentially involved in sulfur cycling.</title>
        <authorList>
            <person name="Hausmann B."/>
            <person name="Pjevac P."/>
            <person name="Schreck K."/>
            <person name="Herbold C.W."/>
            <person name="Daims H."/>
            <person name="Wagner M."/>
            <person name="Pester M."/>
            <person name="Loy A."/>
        </authorList>
    </citation>
    <scope>NUCLEOTIDE SEQUENCE [LARGE SCALE GENOMIC DNA]</scope>
    <source>
        <strain evidence="7">26-4b1</strain>
    </source>
</reference>
<dbReference type="PANTHER" id="PTHR31609">
    <property type="entry name" value="YDJC DEACETYLASE FAMILY MEMBER"/>
    <property type="match status" value="1"/>
</dbReference>
<dbReference type="GO" id="GO:0005975">
    <property type="term" value="P:carbohydrate metabolic process"/>
    <property type="evidence" value="ECO:0007669"/>
    <property type="project" value="InterPro"/>
</dbReference>
<dbReference type="SUPFAM" id="SSF88713">
    <property type="entry name" value="Glycoside hydrolase/deacetylase"/>
    <property type="match status" value="1"/>
</dbReference>
<dbReference type="Gene3D" id="3.20.20.370">
    <property type="entry name" value="Glycoside hydrolase/deacetylase"/>
    <property type="match status" value="1"/>
</dbReference>
<name>A0A2N3PMA0_9PROT</name>
<keyword evidence="5" id="KW-0119">Carbohydrate metabolism</keyword>
<protein>
    <recommendedName>
        <fullName evidence="8">ChbG/HpnK family deacetylase</fullName>
    </recommendedName>
</protein>
<dbReference type="Pfam" id="PF04794">
    <property type="entry name" value="YdjC"/>
    <property type="match status" value="1"/>
</dbReference>
<evidence type="ECO:0000256" key="3">
    <source>
        <dbReference type="ARBA" id="ARBA00022801"/>
    </source>
</evidence>
<keyword evidence="3" id="KW-0378">Hydrolase</keyword>
<keyword evidence="2" id="KW-0479">Metal-binding</keyword>
<comment type="cofactor">
    <cofactor evidence="1">
        <name>Mg(2+)</name>
        <dbReference type="ChEBI" id="CHEBI:18420"/>
    </cofactor>
</comment>
<dbReference type="AlphaFoldDB" id="A0A2N3PMA0"/>
<dbReference type="InterPro" id="IPR006879">
    <property type="entry name" value="YdjC-like"/>
</dbReference>
<sequence>MKAPGNEEKPMILHSGQPRQLVICADDYAISPAVSAGIRELAVAGRLSATGVMSCMPAWADEAPALRPLGAAIAVGLHVTLTDQRPLGAMPRLAPDGRLPGIGRLFKLSFGFGLPKEEVAAELERQLDAFEANFGRSPDFIDGHQHVHLLPGVRQAILALFERRLDARHVWLRDCTDRPSAILKRGGAFKAGVIAAVGRPLSKAARARKIAMNRGFSGFYDIRRQSLGAVLEGMLADAGDGHLLMVHPGHVDEALRACDSLTDPRQSEWETLMAPDLPGRLAAQGFAIASGDACP</sequence>
<keyword evidence="4" id="KW-0460">Magnesium</keyword>
<accession>A0A2N3PMA0</accession>
<evidence type="ECO:0008006" key="8">
    <source>
        <dbReference type="Google" id="ProtNLM"/>
    </source>
</evidence>
<evidence type="ECO:0000256" key="1">
    <source>
        <dbReference type="ARBA" id="ARBA00001946"/>
    </source>
</evidence>
<dbReference type="InterPro" id="IPR011330">
    <property type="entry name" value="Glyco_hydro/deAcase_b/a-brl"/>
</dbReference>
<evidence type="ECO:0000313" key="6">
    <source>
        <dbReference type="EMBL" id="PKU21527.1"/>
    </source>
</evidence>
<dbReference type="CDD" id="cd10807">
    <property type="entry name" value="YdjC_like_3"/>
    <property type="match status" value="1"/>
</dbReference>
<dbReference type="EMBL" id="PIUM01000054">
    <property type="protein sequence ID" value="PKU21527.1"/>
    <property type="molecule type" value="Genomic_DNA"/>
</dbReference>
<dbReference type="GO" id="GO:0019213">
    <property type="term" value="F:deacetylase activity"/>
    <property type="evidence" value="ECO:0007669"/>
    <property type="project" value="TreeGrafter"/>
</dbReference>
<gene>
    <name evidence="6" type="ORF">CWS72_26365</name>
</gene>
<dbReference type="Proteomes" id="UP000233293">
    <property type="component" value="Unassembled WGS sequence"/>
</dbReference>
<comment type="caution">
    <text evidence="6">The sequence shown here is derived from an EMBL/GenBank/DDBJ whole genome shotgun (WGS) entry which is preliminary data.</text>
</comment>
<dbReference type="GO" id="GO:0016787">
    <property type="term" value="F:hydrolase activity"/>
    <property type="evidence" value="ECO:0007669"/>
    <property type="project" value="UniProtKB-KW"/>
</dbReference>
<keyword evidence="7" id="KW-1185">Reference proteome</keyword>
<dbReference type="GO" id="GO:0046872">
    <property type="term" value="F:metal ion binding"/>
    <property type="evidence" value="ECO:0007669"/>
    <property type="project" value="UniProtKB-KW"/>
</dbReference>
<evidence type="ECO:0000313" key="7">
    <source>
        <dbReference type="Proteomes" id="UP000233293"/>
    </source>
</evidence>